<gene>
    <name evidence="3" type="ORF">Tco_0890687</name>
</gene>
<proteinExistence type="predicted"/>
<evidence type="ECO:0000256" key="2">
    <source>
        <dbReference type="SAM" id="MobiDB-lite"/>
    </source>
</evidence>
<name>A0ABQ5C151_9ASTR</name>
<keyword evidence="1" id="KW-0175">Coiled coil</keyword>
<dbReference type="Proteomes" id="UP001151760">
    <property type="component" value="Unassembled WGS sequence"/>
</dbReference>
<accession>A0ABQ5C151</accession>
<protein>
    <submittedName>
        <fullName evidence="3">Uncharacterized protein</fullName>
    </submittedName>
</protein>
<feature type="coiled-coil region" evidence="1">
    <location>
        <begin position="236"/>
        <end position="263"/>
    </location>
</feature>
<reference evidence="3" key="1">
    <citation type="journal article" date="2022" name="Int. J. Mol. Sci.">
        <title>Draft Genome of Tanacetum Coccineum: Genomic Comparison of Closely Related Tanacetum-Family Plants.</title>
        <authorList>
            <person name="Yamashiro T."/>
            <person name="Shiraishi A."/>
            <person name="Nakayama K."/>
            <person name="Satake H."/>
        </authorList>
    </citation>
    <scope>NUCLEOTIDE SEQUENCE</scope>
</reference>
<feature type="region of interest" description="Disordered" evidence="2">
    <location>
        <begin position="326"/>
        <end position="346"/>
    </location>
</feature>
<evidence type="ECO:0000256" key="1">
    <source>
        <dbReference type="SAM" id="Coils"/>
    </source>
</evidence>
<comment type="caution">
    <text evidence="3">The sequence shown here is derived from an EMBL/GenBank/DDBJ whole genome shotgun (WGS) entry which is preliminary data.</text>
</comment>
<dbReference type="EMBL" id="BQNB010013830">
    <property type="protein sequence ID" value="GJT20750.1"/>
    <property type="molecule type" value="Genomic_DNA"/>
</dbReference>
<evidence type="ECO:0000313" key="3">
    <source>
        <dbReference type="EMBL" id="GJT20750.1"/>
    </source>
</evidence>
<sequence length="346" mass="40604">MGDDKLRFEADIDSMNLILLGIPNDIYNFVDAYKTAKAMWTHVRRLMQETDLSKQERDSRLSNEFDKFTYVFGKSIESVYEHFSRPMNDMDRDEVSSVRRNTGHNVKSSRSAAYVHKATKDTENVKRHDEVGINLDEEHNDFLLVDVLKAKELQELNASTREYFYKELKLINDHLRQCVNDFQQEFTKEVKEMIDIFDSMESELDETLKRNDIFDIALDRLLEVTLSQNIENLVMYSCVENENENVRKENEKLLTESNDVQESLLNHIKILENDFQRCQAQSIAFELNLQHKKEKYVFKNSWISKAKKLDDAQYLCNFKKNTSIGGRDAGSGRRKQARRISRPVTV</sequence>
<evidence type="ECO:0000313" key="4">
    <source>
        <dbReference type="Proteomes" id="UP001151760"/>
    </source>
</evidence>
<organism evidence="3 4">
    <name type="scientific">Tanacetum coccineum</name>
    <dbReference type="NCBI Taxonomy" id="301880"/>
    <lineage>
        <taxon>Eukaryota</taxon>
        <taxon>Viridiplantae</taxon>
        <taxon>Streptophyta</taxon>
        <taxon>Embryophyta</taxon>
        <taxon>Tracheophyta</taxon>
        <taxon>Spermatophyta</taxon>
        <taxon>Magnoliopsida</taxon>
        <taxon>eudicotyledons</taxon>
        <taxon>Gunneridae</taxon>
        <taxon>Pentapetalae</taxon>
        <taxon>asterids</taxon>
        <taxon>campanulids</taxon>
        <taxon>Asterales</taxon>
        <taxon>Asteraceae</taxon>
        <taxon>Asteroideae</taxon>
        <taxon>Anthemideae</taxon>
        <taxon>Anthemidinae</taxon>
        <taxon>Tanacetum</taxon>
    </lineage>
</organism>
<keyword evidence="4" id="KW-1185">Reference proteome</keyword>
<feature type="compositionally biased region" description="Basic residues" evidence="2">
    <location>
        <begin position="332"/>
        <end position="346"/>
    </location>
</feature>
<reference evidence="3" key="2">
    <citation type="submission" date="2022-01" db="EMBL/GenBank/DDBJ databases">
        <authorList>
            <person name="Yamashiro T."/>
            <person name="Shiraishi A."/>
            <person name="Satake H."/>
            <person name="Nakayama K."/>
        </authorList>
    </citation>
    <scope>NUCLEOTIDE SEQUENCE</scope>
</reference>